<evidence type="ECO:0000313" key="2">
    <source>
        <dbReference type="EMBL" id="JAU97467.1"/>
    </source>
</evidence>
<feature type="compositionally biased region" description="Acidic residues" evidence="1">
    <location>
        <begin position="142"/>
        <end position="168"/>
    </location>
</feature>
<accession>A0A1J3JY72</accession>
<sequence>MTSEMATSPAAIPSPAEHQPLPQNPPNSGPISAVPPFSPQAMTEGFANSVGVVSHQVINEIEEPSYYKYLDSIEYADKYRRYEYEVKQMLMAKYFSGRDPNEVDLFEERTTIGDETIKSSKWPCTRWYADEDVSYVEPVQCLDEEEEEEEEGEEEEVEDEEEQEEEESRDMASAELISPGEISNGGIVSEKNS</sequence>
<dbReference type="EMBL" id="GEVM01008471">
    <property type="protein sequence ID" value="JAU97467.1"/>
    <property type="molecule type" value="Transcribed_RNA"/>
</dbReference>
<feature type="region of interest" description="Disordered" evidence="1">
    <location>
        <begin position="141"/>
        <end position="193"/>
    </location>
</feature>
<name>A0A1J3JY72_NOCCA</name>
<organism evidence="2">
    <name type="scientific">Noccaea caerulescens</name>
    <name type="common">Alpine penny-cress</name>
    <name type="synonym">Thlaspi caerulescens</name>
    <dbReference type="NCBI Taxonomy" id="107243"/>
    <lineage>
        <taxon>Eukaryota</taxon>
        <taxon>Viridiplantae</taxon>
        <taxon>Streptophyta</taxon>
        <taxon>Embryophyta</taxon>
        <taxon>Tracheophyta</taxon>
        <taxon>Spermatophyta</taxon>
        <taxon>Magnoliopsida</taxon>
        <taxon>eudicotyledons</taxon>
        <taxon>Gunneridae</taxon>
        <taxon>Pentapetalae</taxon>
        <taxon>rosids</taxon>
        <taxon>malvids</taxon>
        <taxon>Brassicales</taxon>
        <taxon>Brassicaceae</taxon>
        <taxon>Coluteocarpeae</taxon>
        <taxon>Noccaea</taxon>
    </lineage>
</organism>
<protein>
    <submittedName>
        <fullName evidence="2">Uncharacterized protein</fullName>
    </submittedName>
</protein>
<feature type="region of interest" description="Disordered" evidence="1">
    <location>
        <begin position="1"/>
        <end position="39"/>
    </location>
</feature>
<dbReference type="PANTHER" id="PTHR36078:SF2">
    <property type="entry name" value="OS09G0473966 PROTEIN"/>
    <property type="match status" value="1"/>
</dbReference>
<gene>
    <name evidence="2" type="ORF">MP_TR22453_c0_g1_i1_g.65561</name>
</gene>
<dbReference type="AlphaFoldDB" id="A0A1J3JY72"/>
<dbReference type="PANTHER" id="PTHR36078">
    <property type="entry name" value="BNACNNG21220D PROTEIN"/>
    <property type="match status" value="1"/>
</dbReference>
<evidence type="ECO:0000256" key="1">
    <source>
        <dbReference type="SAM" id="MobiDB-lite"/>
    </source>
</evidence>
<reference evidence="2" key="1">
    <citation type="submission" date="2016-07" db="EMBL/GenBank/DDBJ databases">
        <title>De novo transcriptome assembly of four accessions of the metal hyperaccumulator plant Noccaea caerulescens.</title>
        <authorList>
            <person name="Blande D."/>
            <person name="Halimaa P."/>
            <person name="Tervahauta A.I."/>
            <person name="Aarts M.G."/>
            <person name="Karenlampi S.O."/>
        </authorList>
    </citation>
    <scope>NUCLEOTIDE SEQUENCE</scope>
</reference>
<proteinExistence type="predicted"/>